<keyword evidence="3" id="KW-0547">Nucleotide-binding</keyword>
<evidence type="ECO:0000256" key="4">
    <source>
        <dbReference type="ARBA" id="ARBA00022777"/>
    </source>
</evidence>
<accession>A0A6U0EDC8</accession>
<dbReference type="SMART" id="SM00220">
    <property type="entry name" value="S_TKc"/>
    <property type="match status" value="1"/>
</dbReference>
<dbReference type="PANTHER" id="PTHR24349">
    <property type="entry name" value="SERINE/THREONINE-PROTEIN KINASE"/>
    <property type="match status" value="1"/>
</dbReference>
<keyword evidence="5" id="KW-0067">ATP-binding</keyword>
<feature type="compositionally biased region" description="Acidic residues" evidence="6">
    <location>
        <begin position="511"/>
        <end position="520"/>
    </location>
</feature>
<evidence type="ECO:0000256" key="1">
    <source>
        <dbReference type="ARBA" id="ARBA00022527"/>
    </source>
</evidence>
<evidence type="ECO:0000256" key="6">
    <source>
        <dbReference type="SAM" id="MobiDB-lite"/>
    </source>
</evidence>
<dbReference type="InterPro" id="IPR000719">
    <property type="entry name" value="Prot_kinase_dom"/>
</dbReference>
<dbReference type="PROSITE" id="PS50011">
    <property type="entry name" value="PROTEIN_KINASE_DOM"/>
    <property type="match status" value="1"/>
</dbReference>
<keyword evidence="1" id="KW-0723">Serine/threonine-protein kinase</keyword>
<evidence type="ECO:0000256" key="5">
    <source>
        <dbReference type="ARBA" id="ARBA00022840"/>
    </source>
</evidence>
<evidence type="ECO:0000313" key="8">
    <source>
        <dbReference type="EMBL" id="CAD8583726.1"/>
    </source>
</evidence>
<dbReference type="GO" id="GO:0005524">
    <property type="term" value="F:ATP binding"/>
    <property type="evidence" value="ECO:0007669"/>
    <property type="project" value="UniProtKB-KW"/>
</dbReference>
<dbReference type="AlphaFoldDB" id="A0A6U0EDC8"/>
<reference evidence="8" key="1">
    <citation type="submission" date="2021-01" db="EMBL/GenBank/DDBJ databases">
        <authorList>
            <person name="Corre E."/>
            <person name="Pelletier E."/>
            <person name="Niang G."/>
            <person name="Scheremetjew M."/>
            <person name="Finn R."/>
            <person name="Kale V."/>
            <person name="Holt S."/>
            <person name="Cochrane G."/>
            <person name="Meng A."/>
            <person name="Brown T."/>
            <person name="Cohen L."/>
        </authorList>
    </citation>
    <scope>NUCLEOTIDE SEQUENCE</scope>
    <source>
        <strain evidence="8">Clade-D-RCC2572</strain>
    </source>
</reference>
<protein>
    <recommendedName>
        <fullName evidence="7">Protein kinase domain-containing protein</fullName>
    </recommendedName>
</protein>
<evidence type="ECO:0000259" key="7">
    <source>
        <dbReference type="PROSITE" id="PS50011"/>
    </source>
</evidence>
<keyword evidence="2" id="KW-0808">Transferase</keyword>
<dbReference type="Pfam" id="PF00069">
    <property type="entry name" value="Pkinase"/>
    <property type="match status" value="1"/>
</dbReference>
<keyword evidence="4" id="KW-0418">Kinase</keyword>
<feature type="region of interest" description="Disordered" evidence="6">
    <location>
        <begin position="667"/>
        <end position="691"/>
    </location>
</feature>
<organism evidence="8">
    <name type="scientific">Ostreococcus mediterraneus</name>
    <dbReference type="NCBI Taxonomy" id="1486918"/>
    <lineage>
        <taxon>Eukaryota</taxon>
        <taxon>Viridiplantae</taxon>
        <taxon>Chlorophyta</taxon>
        <taxon>Mamiellophyceae</taxon>
        <taxon>Mamiellales</taxon>
        <taxon>Bathycoccaceae</taxon>
        <taxon>Ostreococcus</taxon>
    </lineage>
</organism>
<gene>
    <name evidence="8" type="ORF">OMED0929_LOCUS4539</name>
</gene>
<dbReference type="InterPro" id="IPR011009">
    <property type="entry name" value="Kinase-like_dom_sf"/>
</dbReference>
<dbReference type="EMBL" id="HBEW01005416">
    <property type="protein sequence ID" value="CAD8583726.1"/>
    <property type="molecule type" value="Transcribed_RNA"/>
</dbReference>
<evidence type="ECO:0000256" key="3">
    <source>
        <dbReference type="ARBA" id="ARBA00022741"/>
    </source>
</evidence>
<proteinExistence type="predicted"/>
<feature type="region of interest" description="Disordered" evidence="6">
    <location>
        <begin position="500"/>
        <end position="524"/>
    </location>
</feature>
<feature type="compositionally biased region" description="Polar residues" evidence="6">
    <location>
        <begin position="667"/>
        <end position="680"/>
    </location>
</feature>
<feature type="region of interest" description="Disordered" evidence="6">
    <location>
        <begin position="452"/>
        <end position="488"/>
    </location>
</feature>
<dbReference type="SUPFAM" id="SSF56112">
    <property type="entry name" value="Protein kinase-like (PK-like)"/>
    <property type="match status" value="1"/>
</dbReference>
<dbReference type="FunFam" id="1.10.510.10:FF:000571">
    <property type="entry name" value="Maternal embryonic leucine zipper kinase"/>
    <property type="match status" value="1"/>
</dbReference>
<name>A0A6U0EDC8_9CHLO</name>
<dbReference type="GO" id="GO:0004674">
    <property type="term" value="F:protein serine/threonine kinase activity"/>
    <property type="evidence" value="ECO:0007669"/>
    <property type="project" value="UniProtKB-KW"/>
</dbReference>
<dbReference type="InterPro" id="IPR050205">
    <property type="entry name" value="CDPK_Ser/Thr_kinases"/>
</dbReference>
<evidence type="ECO:0000256" key="2">
    <source>
        <dbReference type="ARBA" id="ARBA00022679"/>
    </source>
</evidence>
<sequence>MGCATSSQKGNAGDLEHFVGIDYNGRVQDDYEVLDRVGTGQQGTVYRVRSFDTNEIFAMKETHIGAFGANAKRREAYCEIETLGKMKHPNVVSLIKAYQTSAEVHVVMEYCGSNTLLSYLVAMDDAEWFTAAERGEIKHALLRQLVDAVAHVHSRDVVFRDLKFENLMVAHDDHLRNVQLKLVDFGRAASLRRSDRLNNQVPLGTSLFQAPEVEQRREYGQAADMWAVGVFAYFLTTGRMPFEHSVSGLYKVFRGEYDPMDGSVSKHARDLVSKLLVVDAAKRINAAQASTHKYLRQAFESHIHVAAGEALRVPHHMINAAKKQLRALVMQESLERHTVGLLAEKLTPEDLKTLRRWLNMKAERSIRRGTANLRLAHVLQDEVSNASPNDSMREGRQYADEIKAQTALNTLYKELAATSGSNSVESSFHDGRLSKAQSFSNLADAMGKVTEDDANAVQASKRKTSPHNDAKPPKPSSKKKASPQKAKLSPTFADKLAAVASTSPSNPHGGEDDDDNDDDEGRSFVGVAHSTGMCTVDELISACISAGLGTVADELQNVRDTLKAERAEMLKKLGTDAETRESSVLLDIMLFRHEDLLSKVENIQLERVKDLSVRGGTNERVFEGSVVATLAFANNATVTIGDRTTRRISENELTQENEYMNQRRMSVNSLTDKSSETSLSRYAVQRSPPTS</sequence>
<dbReference type="Gene3D" id="1.10.510.10">
    <property type="entry name" value="Transferase(Phosphotransferase) domain 1"/>
    <property type="match status" value="1"/>
</dbReference>
<feature type="domain" description="Protein kinase" evidence="7">
    <location>
        <begin position="31"/>
        <end position="295"/>
    </location>
</feature>